<evidence type="ECO:0000256" key="1">
    <source>
        <dbReference type="SAM" id="MobiDB-lite"/>
    </source>
</evidence>
<gene>
    <name evidence="2" type="ORF">SBD_1905</name>
</gene>
<dbReference type="EMBL" id="KB405061">
    <property type="protein sequence ID" value="EMF56576.1"/>
    <property type="molecule type" value="Genomic_DNA"/>
</dbReference>
<reference evidence="3" key="1">
    <citation type="journal article" date="2013" name="Genome Announc.">
        <title>Draft Genome Sequence of Streptomyces bottropensis ATCC 25435, a Bottromycin-Producing Actinomycete.</title>
        <authorList>
            <person name="Zhang H."/>
            <person name="Zhou W."/>
            <person name="Zhuang Y."/>
            <person name="Liang X."/>
            <person name="Liu T."/>
        </authorList>
    </citation>
    <scope>NUCLEOTIDE SEQUENCE [LARGE SCALE GENOMIC DNA]</scope>
    <source>
        <strain evidence="3">ATCC 25435</strain>
    </source>
</reference>
<dbReference type="AlphaFoldDB" id="M3EJL8"/>
<name>M3EJL8_9ACTN</name>
<organism evidence="2 3">
    <name type="scientific">Streptomyces bottropensis ATCC 25435</name>
    <dbReference type="NCBI Taxonomy" id="1054862"/>
    <lineage>
        <taxon>Bacteria</taxon>
        <taxon>Bacillati</taxon>
        <taxon>Actinomycetota</taxon>
        <taxon>Actinomycetes</taxon>
        <taxon>Kitasatosporales</taxon>
        <taxon>Streptomycetaceae</taxon>
        <taxon>Streptomyces</taxon>
    </lineage>
</organism>
<dbReference type="Proteomes" id="UP000030760">
    <property type="component" value="Unassembled WGS sequence"/>
</dbReference>
<evidence type="ECO:0000313" key="2">
    <source>
        <dbReference type="EMBL" id="EMF56576.1"/>
    </source>
</evidence>
<accession>M3EJL8</accession>
<feature type="region of interest" description="Disordered" evidence="1">
    <location>
        <begin position="1"/>
        <end position="27"/>
    </location>
</feature>
<proteinExistence type="predicted"/>
<evidence type="ECO:0000313" key="3">
    <source>
        <dbReference type="Proteomes" id="UP000030760"/>
    </source>
</evidence>
<protein>
    <submittedName>
        <fullName evidence="2">Uncharacterized protein</fullName>
    </submittedName>
</protein>
<sequence>MKGDDGKWGATSHAMPYDNGKVGTGETAGELQGLEKEAHGKNAAAVKQLLEAAQPK</sequence>